<keyword evidence="2" id="KW-1185">Reference proteome</keyword>
<dbReference type="Proteomes" id="UP001556367">
    <property type="component" value="Unassembled WGS sequence"/>
</dbReference>
<reference evidence="2" key="1">
    <citation type="submission" date="2024-06" db="EMBL/GenBank/DDBJ databases">
        <title>Multi-omics analyses provide insights into the biosynthesis of the anticancer antibiotic pleurotin in Hohenbuehelia grisea.</title>
        <authorList>
            <person name="Weaver J.A."/>
            <person name="Alberti F."/>
        </authorList>
    </citation>
    <scope>NUCLEOTIDE SEQUENCE [LARGE SCALE GENOMIC DNA]</scope>
    <source>
        <strain evidence="2">T-177</strain>
    </source>
</reference>
<organism evidence="1 2">
    <name type="scientific">Hohenbuehelia grisea</name>
    <dbReference type="NCBI Taxonomy" id="104357"/>
    <lineage>
        <taxon>Eukaryota</taxon>
        <taxon>Fungi</taxon>
        <taxon>Dikarya</taxon>
        <taxon>Basidiomycota</taxon>
        <taxon>Agaricomycotina</taxon>
        <taxon>Agaricomycetes</taxon>
        <taxon>Agaricomycetidae</taxon>
        <taxon>Agaricales</taxon>
        <taxon>Pleurotineae</taxon>
        <taxon>Pleurotaceae</taxon>
        <taxon>Hohenbuehelia</taxon>
    </lineage>
</organism>
<proteinExistence type="predicted"/>
<gene>
    <name evidence="1" type="ORF">HGRIS_013864</name>
</gene>
<accession>A0ABR3IX47</accession>
<evidence type="ECO:0000313" key="1">
    <source>
        <dbReference type="EMBL" id="KAL0947790.1"/>
    </source>
</evidence>
<protein>
    <submittedName>
        <fullName evidence="1">Uncharacterized protein</fullName>
    </submittedName>
</protein>
<sequence>MMIAFSLSLVRMPQQHRIALPGFRFQEMMKASDGIWMYDILDNAWFAWHAWLVIVTADMMGSAKVNGTTGVSGVHGNRFSTVEGARASDKGKQQYYPITNYEGVLARLANAKNDKERKEIAKETGIIRLPLLAASFAHIYPYFFTPDCLHQFYANNANHLHRLMLECGHLPRDKAEKFGYMLETAKATLPATFCGPICNIHTKLNTSYKLFEWMAVVHWYTIPFLISLGVNNEVVSNYAMFVRITEFSMEVVPRTESELRELEALIIDFLTGFERLYITDPSQICRARITLFQLIHIPNCIRWYGSYRICSQATCEQTIGYLGRKVRSDKSPFQNLANLIVENEVIKCLKLYYPHLVPTNPARFLLTLSIS</sequence>
<dbReference type="EMBL" id="JASNQZ010000015">
    <property type="protein sequence ID" value="KAL0947790.1"/>
    <property type="molecule type" value="Genomic_DNA"/>
</dbReference>
<comment type="caution">
    <text evidence="1">The sequence shown here is derived from an EMBL/GenBank/DDBJ whole genome shotgun (WGS) entry which is preliminary data.</text>
</comment>
<name>A0ABR3IX47_9AGAR</name>
<evidence type="ECO:0000313" key="2">
    <source>
        <dbReference type="Proteomes" id="UP001556367"/>
    </source>
</evidence>